<evidence type="ECO:0000313" key="3">
    <source>
        <dbReference type="Proteomes" id="UP001438707"/>
    </source>
</evidence>
<organism evidence="2 3">
    <name type="scientific">Apatococcus lobatus</name>
    <dbReference type="NCBI Taxonomy" id="904363"/>
    <lineage>
        <taxon>Eukaryota</taxon>
        <taxon>Viridiplantae</taxon>
        <taxon>Chlorophyta</taxon>
        <taxon>core chlorophytes</taxon>
        <taxon>Trebouxiophyceae</taxon>
        <taxon>Chlorellales</taxon>
        <taxon>Chlorellaceae</taxon>
        <taxon>Apatococcus</taxon>
    </lineage>
</organism>
<feature type="compositionally biased region" description="Polar residues" evidence="1">
    <location>
        <begin position="390"/>
        <end position="408"/>
    </location>
</feature>
<feature type="compositionally biased region" description="Basic and acidic residues" evidence="1">
    <location>
        <begin position="513"/>
        <end position="528"/>
    </location>
</feature>
<dbReference type="Proteomes" id="UP001438707">
    <property type="component" value="Unassembled WGS sequence"/>
</dbReference>
<evidence type="ECO:0000256" key="1">
    <source>
        <dbReference type="SAM" id="MobiDB-lite"/>
    </source>
</evidence>
<protein>
    <recommendedName>
        <fullName evidence="4">DOT1 domain-containing protein</fullName>
    </recommendedName>
</protein>
<gene>
    <name evidence="2" type="ORF">WJX74_005268</name>
</gene>
<evidence type="ECO:0008006" key="4">
    <source>
        <dbReference type="Google" id="ProtNLM"/>
    </source>
</evidence>
<feature type="compositionally biased region" description="Polar residues" evidence="1">
    <location>
        <begin position="361"/>
        <end position="375"/>
    </location>
</feature>
<dbReference type="SUPFAM" id="SSF53335">
    <property type="entry name" value="S-adenosyl-L-methionine-dependent methyltransferases"/>
    <property type="match status" value="1"/>
</dbReference>
<dbReference type="Gene3D" id="3.40.50.150">
    <property type="entry name" value="Vaccinia Virus protein VP39"/>
    <property type="match status" value="1"/>
</dbReference>
<evidence type="ECO:0000313" key="2">
    <source>
        <dbReference type="EMBL" id="KAK9822757.1"/>
    </source>
</evidence>
<keyword evidence="3" id="KW-1185">Reference proteome</keyword>
<dbReference type="InterPro" id="IPR029063">
    <property type="entry name" value="SAM-dependent_MTases_sf"/>
</dbReference>
<feature type="compositionally biased region" description="Polar residues" evidence="1">
    <location>
        <begin position="583"/>
        <end position="594"/>
    </location>
</feature>
<feature type="region of interest" description="Disordered" evidence="1">
    <location>
        <begin position="424"/>
        <end position="495"/>
    </location>
</feature>
<feature type="compositionally biased region" description="Low complexity" evidence="1">
    <location>
        <begin position="246"/>
        <end position="271"/>
    </location>
</feature>
<feature type="region of interest" description="Disordered" evidence="1">
    <location>
        <begin position="666"/>
        <end position="709"/>
    </location>
</feature>
<feature type="region of interest" description="Disordered" evidence="1">
    <location>
        <begin position="510"/>
        <end position="531"/>
    </location>
</feature>
<sequence length="709" mass="72496">MAPDILLEPAVLQSVDKRVRSLYYIMQSVESNLGGGEGLEGIYGTLTRHYMQLVLDALETHCGLAASSSLIDVGSGLGRPLMHACVSHGLTACHGIEIDFIKCAKANAFVALSAQRLKTKMAGPAIALPSIQCCPIEEVPELTASHVFSFWEGIPTQARCALGRLVAASPSVQGVAVCQRAMRGGHPEAVMQEMGFGSLKLVETFPVSMAGRGQRFVAYIFSRNAPAGKAAKVSLPFKSPTSAAVAAAPASRVKSPPTPSLSKLSLWSPTRSPKRKPPPSEGAAGSQTQGSPPKKPARDVLPGKGGPASAASGAAGQATAHATSAVATASGVAGKKAAQAPASAARLRHALAASRIPLSPAASSASKQQRPPSVQSTSPPSAIPSPPPLQTSAVLAQSLANPSLQNGQPAAVPCRAIRSHAMAHLPTGPLPQNGHQNAQSSPSEQVSKARQPTRAAAARSSKPSGVTTGQARRAATPGREGLQVSPPGRTSTRQTRLMMHVTKDLGGAQVHAVEQKPASRQDAQRDKNAVGGERVAAVAAASHKVAGQPATAAIGSSLSRSGCSRRVTRQGSTRLAAAAAAANNSTSKEQTSPHTAAALRPDALHDSTNALPSHAGQPLRRGKTVATQAAQSIAADVAAEQIARIGAGAKAGKVARANKITATFQQRKKQPASLQGQVEKLSGKGQAADTPSYGLGSGISKQGLIEHCK</sequence>
<feature type="compositionally biased region" description="Polar residues" evidence="1">
    <location>
        <begin position="433"/>
        <end position="450"/>
    </location>
</feature>
<comment type="caution">
    <text evidence="2">The sequence shown here is derived from an EMBL/GenBank/DDBJ whole genome shotgun (WGS) entry which is preliminary data.</text>
</comment>
<dbReference type="EMBL" id="JALJOS010000030">
    <property type="protein sequence ID" value="KAK9822757.1"/>
    <property type="molecule type" value="Genomic_DNA"/>
</dbReference>
<feature type="region of interest" description="Disordered" evidence="1">
    <location>
        <begin position="246"/>
        <end position="316"/>
    </location>
</feature>
<feature type="compositionally biased region" description="Low complexity" evidence="1">
    <location>
        <begin position="307"/>
        <end position="316"/>
    </location>
</feature>
<feature type="compositionally biased region" description="Low complexity" evidence="1">
    <location>
        <begin position="555"/>
        <end position="565"/>
    </location>
</feature>
<feature type="region of interest" description="Disordered" evidence="1">
    <location>
        <begin position="555"/>
        <end position="596"/>
    </location>
</feature>
<feature type="compositionally biased region" description="Polar residues" evidence="1">
    <location>
        <begin position="461"/>
        <end position="470"/>
    </location>
</feature>
<accession>A0AAW1QMY3</accession>
<name>A0AAW1QMY3_9CHLO</name>
<reference evidence="2 3" key="1">
    <citation type="journal article" date="2024" name="Nat. Commun.">
        <title>Phylogenomics reveals the evolutionary origins of lichenization in chlorophyte algae.</title>
        <authorList>
            <person name="Puginier C."/>
            <person name="Libourel C."/>
            <person name="Otte J."/>
            <person name="Skaloud P."/>
            <person name="Haon M."/>
            <person name="Grisel S."/>
            <person name="Petersen M."/>
            <person name="Berrin J.G."/>
            <person name="Delaux P.M."/>
            <person name="Dal Grande F."/>
            <person name="Keller J."/>
        </authorList>
    </citation>
    <scope>NUCLEOTIDE SEQUENCE [LARGE SCALE GENOMIC DNA]</scope>
    <source>
        <strain evidence="2 3">SAG 2145</strain>
    </source>
</reference>
<proteinExistence type="predicted"/>
<feature type="region of interest" description="Disordered" evidence="1">
    <location>
        <begin position="355"/>
        <end position="411"/>
    </location>
</feature>
<dbReference type="AlphaFoldDB" id="A0AAW1QMY3"/>